<accession>A0A2Z5ZIR4</accession>
<dbReference type="EMBL" id="AP018515">
    <property type="protein sequence ID" value="BBC80500.1"/>
    <property type="molecule type" value="Genomic_DNA"/>
</dbReference>
<protein>
    <submittedName>
        <fullName evidence="1">2'-5' RNA ligase</fullName>
    </submittedName>
</protein>
<dbReference type="Gene3D" id="3.90.1140.10">
    <property type="entry name" value="Cyclic phosphodiesterase"/>
    <property type="match status" value="1"/>
</dbReference>
<name>A0A2Z5ZIR4_9PROT</name>
<dbReference type="GO" id="GO:0016874">
    <property type="term" value="F:ligase activity"/>
    <property type="evidence" value="ECO:0007669"/>
    <property type="project" value="UniProtKB-KW"/>
</dbReference>
<sequence>MARPLVVTPCGYGFLYLSPFWQNSGKRAFFMNLVVGITPSESLRVALLDLQSQFWTSDWDPYSYLMLPLCSLGEVTHPLVLEELDHALMALRTPHPITLEPVGFDVFTRRDRITLELKFQAPALDHLSVKIGTIAKRAGVKKPQVRAPLTLPLATITTVAPDDVSAWLQLHPATAFEPEVISEITLFRTWKNSETTFFIPETDYLLTEYSLPIS</sequence>
<keyword evidence="1" id="KW-0436">Ligase</keyword>
<gene>
    <name evidence="1" type="ORF">AcetOrient_orf03231</name>
</gene>
<reference evidence="1 2" key="1">
    <citation type="submission" date="2018-02" db="EMBL/GenBank/DDBJ databases">
        <title>Acetobacter orientalis genome.</title>
        <authorList>
            <person name="Nakashima N."/>
            <person name="Tamura T."/>
        </authorList>
    </citation>
    <scope>NUCLEOTIDE SEQUENCE [LARGE SCALE GENOMIC DNA]</scope>
    <source>
        <strain evidence="1 2">FAN1</strain>
    </source>
</reference>
<proteinExistence type="predicted"/>
<dbReference type="InterPro" id="IPR009097">
    <property type="entry name" value="Cyclic_Pdiesterase"/>
</dbReference>
<evidence type="ECO:0000313" key="1">
    <source>
        <dbReference type="EMBL" id="BBC80500.1"/>
    </source>
</evidence>
<dbReference type="AlphaFoldDB" id="A0A2Z5ZIR4"/>
<dbReference type="Proteomes" id="UP000270034">
    <property type="component" value="Chromosome"/>
</dbReference>
<organism evidence="1 2">
    <name type="scientific">Acetobacter orientalis</name>
    <dbReference type="NCBI Taxonomy" id="146474"/>
    <lineage>
        <taxon>Bacteria</taxon>
        <taxon>Pseudomonadati</taxon>
        <taxon>Pseudomonadota</taxon>
        <taxon>Alphaproteobacteria</taxon>
        <taxon>Acetobacterales</taxon>
        <taxon>Acetobacteraceae</taxon>
        <taxon>Acetobacter</taxon>
    </lineage>
</organism>
<dbReference type="KEGG" id="aot:AcetOri_orf03231"/>
<dbReference type="SUPFAM" id="SSF55144">
    <property type="entry name" value="LigT-like"/>
    <property type="match status" value="1"/>
</dbReference>
<evidence type="ECO:0000313" key="2">
    <source>
        <dbReference type="Proteomes" id="UP000270034"/>
    </source>
</evidence>